<dbReference type="SUPFAM" id="SSF50969">
    <property type="entry name" value="YVTN repeat-like/Quinoprotein amine dehydrogenase"/>
    <property type="match status" value="1"/>
</dbReference>
<dbReference type="InterPro" id="IPR011044">
    <property type="entry name" value="Quino_amine_DH_bsu"/>
</dbReference>
<evidence type="ECO:0000313" key="2">
    <source>
        <dbReference type="EMBL" id="MFD1661820.1"/>
    </source>
</evidence>
<sequence length="289" mass="28574">MATGSTLRFTRMTGQSTPTDCTTEPQALYSGALTGGSHTESISGKADPKIAASPAGDKIVEAFPFSSSGPKPAVDVRDATAPTLSRSAEVGFAGPDDPTTVPRDVAVSPDGALALAAAGVSGTKVLSTTDLSEVAPGHGPLPDGTSSTAVAFSPDGSLLARGGPVDGTAADLLVQSAGPAQDATLAVDVVKAPTDLALDTPTEATMSGVEIHGTLTTPGVALPAGTTVGVCRVTKKGVIDLPAVTVGSDGSFTVDDVPPAKGSTLYVVSYDGDALHEASADFVTVDVTK</sequence>
<accession>A0ABW4IWQ0</accession>
<name>A0ABW4IWQ0_9ACTN</name>
<evidence type="ECO:0008006" key="4">
    <source>
        <dbReference type="Google" id="ProtNLM"/>
    </source>
</evidence>
<dbReference type="Proteomes" id="UP001597261">
    <property type="component" value="Unassembled WGS sequence"/>
</dbReference>
<keyword evidence="3" id="KW-1185">Reference proteome</keyword>
<reference evidence="3" key="1">
    <citation type="journal article" date="2019" name="Int. J. Syst. Evol. Microbiol.">
        <title>The Global Catalogue of Microorganisms (GCM) 10K type strain sequencing project: providing services to taxonomists for standard genome sequencing and annotation.</title>
        <authorList>
            <consortium name="The Broad Institute Genomics Platform"/>
            <consortium name="The Broad Institute Genome Sequencing Center for Infectious Disease"/>
            <person name="Wu L."/>
            <person name="Ma J."/>
        </authorList>
    </citation>
    <scope>NUCLEOTIDE SEQUENCE [LARGE SCALE GENOMIC DNA]</scope>
    <source>
        <strain evidence="3">CGMCC 1.12470</strain>
    </source>
</reference>
<dbReference type="Gene3D" id="2.130.10.10">
    <property type="entry name" value="YVTN repeat-like/Quinoprotein amine dehydrogenase"/>
    <property type="match status" value="1"/>
</dbReference>
<feature type="region of interest" description="Disordered" evidence="1">
    <location>
        <begin position="1"/>
        <end position="53"/>
    </location>
</feature>
<evidence type="ECO:0000313" key="3">
    <source>
        <dbReference type="Proteomes" id="UP001597261"/>
    </source>
</evidence>
<protein>
    <recommendedName>
        <fullName evidence="4">Ig-like domain repeat protein</fullName>
    </recommendedName>
</protein>
<dbReference type="RefSeq" id="WP_381088322.1">
    <property type="nucleotide sequence ID" value="NZ_JBHUDX010000083.1"/>
</dbReference>
<organism evidence="2 3">
    <name type="scientific">Streptomyces caeni</name>
    <dbReference type="NCBI Taxonomy" id="2307231"/>
    <lineage>
        <taxon>Bacteria</taxon>
        <taxon>Bacillati</taxon>
        <taxon>Actinomycetota</taxon>
        <taxon>Actinomycetes</taxon>
        <taxon>Kitasatosporales</taxon>
        <taxon>Streptomycetaceae</taxon>
        <taxon>Streptomyces</taxon>
    </lineage>
</organism>
<evidence type="ECO:0000256" key="1">
    <source>
        <dbReference type="SAM" id="MobiDB-lite"/>
    </source>
</evidence>
<dbReference type="InterPro" id="IPR015943">
    <property type="entry name" value="WD40/YVTN_repeat-like_dom_sf"/>
</dbReference>
<comment type="caution">
    <text evidence="2">The sequence shown here is derived from an EMBL/GenBank/DDBJ whole genome shotgun (WGS) entry which is preliminary data.</text>
</comment>
<dbReference type="EMBL" id="JBHUDX010000083">
    <property type="protein sequence ID" value="MFD1661820.1"/>
    <property type="molecule type" value="Genomic_DNA"/>
</dbReference>
<proteinExistence type="predicted"/>
<gene>
    <name evidence="2" type="ORF">ACFSL4_27425</name>
</gene>
<feature type="compositionally biased region" description="Polar residues" evidence="1">
    <location>
        <begin position="1"/>
        <end position="25"/>
    </location>
</feature>